<dbReference type="InterPro" id="IPR029052">
    <property type="entry name" value="Metallo-depent_PP-like"/>
</dbReference>
<dbReference type="SUPFAM" id="SSF49363">
    <property type="entry name" value="Purple acid phosphatase, N-terminal domain"/>
    <property type="match status" value="1"/>
</dbReference>
<dbReference type="EMBL" id="NWSH01000306">
    <property type="protein sequence ID" value="PCG77573.1"/>
    <property type="molecule type" value="Genomic_DNA"/>
</dbReference>
<reference evidence="8" key="1">
    <citation type="submission" date="2017-09" db="EMBL/GenBank/DDBJ databases">
        <title>Contemporary evolution of a Lepidopteran species, Heliothis virescens, in response to modern agricultural practices.</title>
        <authorList>
            <person name="Fritz M.L."/>
            <person name="Deyonke A.M."/>
            <person name="Papanicolaou A."/>
            <person name="Micinski S."/>
            <person name="Westbrook J."/>
            <person name="Gould F."/>
        </authorList>
    </citation>
    <scope>NUCLEOTIDE SEQUENCE [LARGE SCALE GENOMIC DNA]</scope>
    <source>
        <strain evidence="8">HvINT-</strain>
        <tissue evidence="8">Whole body</tissue>
    </source>
</reference>
<evidence type="ECO:0000256" key="4">
    <source>
        <dbReference type="SAM" id="SignalP"/>
    </source>
</evidence>
<dbReference type="InterPro" id="IPR015914">
    <property type="entry name" value="PAPs_N"/>
</dbReference>
<evidence type="ECO:0000259" key="5">
    <source>
        <dbReference type="Pfam" id="PF00149"/>
    </source>
</evidence>
<dbReference type="EC" id="3.1.3.2" evidence="3"/>
<feature type="chain" id="PRO_5012539872" description="Purple acid phosphatase" evidence="4">
    <location>
        <begin position="16"/>
        <end position="436"/>
    </location>
</feature>
<dbReference type="CDD" id="cd00839">
    <property type="entry name" value="MPP_PAPs"/>
    <property type="match status" value="1"/>
</dbReference>
<keyword evidence="3" id="KW-0378">Hydrolase</keyword>
<evidence type="ECO:0000256" key="1">
    <source>
        <dbReference type="ARBA" id="ARBA00022729"/>
    </source>
</evidence>
<dbReference type="Pfam" id="PF16656">
    <property type="entry name" value="Pur_ac_phosph_N"/>
    <property type="match status" value="1"/>
</dbReference>
<dbReference type="Pfam" id="PF14008">
    <property type="entry name" value="Metallophos_C"/>
    <property type="match status" value="1"/>
</dbReference>
<name>A0A2A4K1D9_HELVI</name>
<dbReference type="Pfam" id="PF00149">
    <property type="entry name" value="Metallophos"/>
    <property type="match status" value="1"/>
</dbReference>
<keyword evidence="1 4" id="KW-0732">Signal</keyword>
<comment type="similarity">
    <text evidence="3">Belongs to the metallophosphoesterase superfamily. Purple acid phosphatase family.</text>
</comment>
<gene>
    <name evidence="8" type="ORF">B5V51_6927</name>
</gene>
<dbReference type="AlphaFoldDB" id="A0A2A4K1D9"/>
<evidence type="ECO:0000259" key="7">
    <source>
        <dbReference type="Pfam" id="PF16656"/>
    </source>
</evidence>
<dbReference type="InterPro" id="IPR025733">
    <property type="entry name" value="PAPs_C"/>
</dbReference>
<feature type="domain" description="Purple acid phosphatase N-terminal" evidence="7">
    <location>
        <begin position="34"/>
        <end position="125"/>
    </location>
</feature>
<accession>A0A2A4K1D9</accession>
<sequence>MKILIISLLLGISWGRKIQIRDPGPTYNCTHCQPEQVHIAFGEKVNDIVVTWSTFNDTEESRVQFGEGIMNQEASGSSQLFVDGGPLQRSQYIHTVTLKNLKFNTRYVYHAGSVFGWSDLFWFQTVPEGDDWPVRAAIYGDMGNKNAHSLSYLQDEAQRGRFDLILHVGDFAYDMDTNDALVGDEFMRQIQPLAALVPYMTCPGNHEQAYNFSNYASRFSMPGRDSSLFYSFDVGPVHFVSISTEVYYFTQYGLKLIVNQYDWLKKDLAKANLPENRRKRPWIVLFGHRPMYCSDSNDIDCSCEYSRVGLLGVYGLEPLLMQFGVDVVIWAHEHSYERTWPLYDNQVYNGSAHQPYVNPGAPVHIITGSAGCQEGRDHFLNDEPKWSAFRSQDFGYTKFKAFNGTHLYMEQVSVDLEGEVIDSFWLVKNKTVPFSF</sequence>
<comment type="caution">
    <text evidence="8">The sequence shown here is derived from an EMBL/GenBank/DDBJ whole genome shotgun (WGS) entry which is preliminary data.</text>
</comment>
<protein>
    <recommendedName>
        <fullName evidence="3">Purple acid phosphatase</fullName>
        <ecNumber evidence="3">3.1.3.2</ecNumber>
    </recommendedName>
</protein>
<dbReference type="InterPro" id="IPR041792">
    <property type="entry name" value="MPP_PAP"/>
</dbReference>
<feature type="domain" description="Calcineurin-like phosphoesterase" evidence="5">
    <location>
        <begin position="135"/>
        <end position="336"/>
    </location>
</feature>
<dbReference type="PANTHER" id="PTHR45867:SF3">
    <property type="entry name" value="ACID PHOSPHATASE TYPE 7"/>
    <property type="match status" value="1"/>
</dbReference>
<keyword evidence="2" id="KW-0325">Glycoprotein</keyword>
<dbReference type="STRING" id="7102.A0A2A4K1D9"/>
<dbReference type="PANTHER" id="PTHR45867">
    <property type="entry name" value="PURPLE ACID PHOSPHATASE"/>
    <property type="match status" value="1"/>
</dbReference>
<dbReference type="Gene3D" id="3.60.21.10">
    <property type="match status" value="1"/>
</dbReference>
<feature type="domain" description="Purple acid phosphatase C-terminal" evidence="6">
    <location>
        <begin position="361"/>
        <end position="423"/>
    </location>
</feature>
<dbReference type="Gene3D" id="2.60.40.380">
    <property type="entry name" value="Purple acid phosphatase-like, N-terminal"/>
    <property type="match status" value="1"/>
</dbReference>
<evidence type="ECO:0000256" key="3">
    <source>
        <dbReference type="RuleBase" id="RU361203"/>
    </source>
</evidence>
<dbReference type="GO" id="GO:0003993">
    <property type="term" value="F:acid phosphatase activity"/>
    <property type="evidence" value="ECO:0007669"/>
    <property type="project" value="UniProtKB-EC"/>
</dbReference>
<evidence type="ECO:0000259" key="6">
    <source>
        <dbReference type="Pfam" id="PF14008"/>
    </source>
</evidence>
<dbReference type="SUPFAM" id="SSF56300">
    <property type="entry name" value="Metallo-dependent phosphatases"/>
    <property type="match status" value="1"/>
</dbReference>
<evidence type="ECO:0000256" key="2">
    <source>
        <dbReference type="ARBA" id="ARBA00023180"/>
    </source>
</evidence>
<evidence type="ECO:0000313" key="8">
    <source>
        <dbReference type="EMBL" id="PCG77573.1"/>
    </source>
</evidence>
<feature type="signal peptide" evidence="4">
    <location>
        <begin position="1"/>
        <end position="15"/>
    </location>
</feature>
<organism evidence="8">
    <name type="scientific">Heliothis virescens</name>
    <name type="common">Tobacco budworm moth</name>
    <dbReference type="NCBI Taxonomy" id="7102"/>
    <lineage>
        <taxon>Eukaryota</taxon>
        <taxon>Metazoa</taxon>
        <taxon>Ecdysozoa</taxon>
        <taxon>Arthropoda</taxon>
        <taxon>Hexapoda</taxon>
        <taxon>Insecta</taxon>
        <taxon>Pterygota</taxon>
        <taxon>Neoptera</taxon>
        <taxon>Endopterygota</taxon>
        <taxon>Lepidoptera</taxon>
        <taxon>Glossata</taxon>
        <taxon>Ditrysia</taxon>
        <taxon>Noctuoidea</taxon>
        <taxon>Noctuidae</taxon>
        <taxon>Heliothinae</taxon>
        <taxon>Heliothis</taxon>
    </lineage>
</organism>
<dbReference type="InterPro" id="IPR008963">
    <property type="entry name" value="Purple_acid_Pase-like_N"/>
</dbReference>
<dbReference type="GO" id="GO:0046872">
    <property type="term" value="F:metal ion binding"/>
    <property type="evidence" value="ECO:0007669"/>
    <property type="project" value="InterPro"/>
</dbReference>
<dbReference type="InterPro" id="IPR004843">
    <property type="entry name" value="Calcineurin-like_PHP"/>
</dbReference>
<proteinExistence type="inferred from homology"/>
<comment type="catalytic activity">
    <reaction evidence="3">
        <text>a phosphate monoester + H2O = an alcohol + phosphate</text>
        <dbReference type="Rhea" id="RHEA:15017"/>
        <dbReference type="ChEBI" id="CHEBI:15377"/>
        <dbReference type="ChEBI" id="CHEBI:30879"/>
        <dbReference type="ChEBI" id="CHEBI:43474"/>
        <dbReference type="ChEBI" id="CHEBI:67140"/>
        <dbReference type="EC" id="3.1.3.2"/>
    </reaction>
</comment>